<evidence type="ECO:0000313" key="2">
    <source>
        <dbReference type="EMBL" id="GAA2210102.1"/>
    </source>
</evidence>
<evidence type="ECO:0000313" key="3">
    <source>
        <dbReference type="Proteomes" id="UP001499843"/>
    </source>
</evidence>
<dbReference type="RefSeq" id="WP_344480456.1">
    <property type="nucleotide sequence ID" value="NZ_BAAAQX010000015.1"/>
</dbReference>
<dbReference type="InterPro" id="IPR000241">
    <property type="entry name" value="RlmKL-like_Mtase"/>
</dbReference>
<dbReference type="Proteomes" id="UP001499843">
    <property type="component" value="Unassembled WGS sequence"/>
</dbReference>
<name>A0ABN3CM25_9ACTN</name>
<gene>
    <name evidence="2" type="ORF">GCM10009850_055610</name>
</gene>
<keyword evidence="2" id="KW-0489">Methyltransferase</keyword>
<dbReference type="GO" id="GO:0032259">
    <property type="term" value="P:methylation"/>
    <property type="evidence" value="ECO:0007669"/>
    <property type="project" value="UniProtKB-KW"/>
</dbReference>
<dbReference type="GO" id="GO:0008168">
    <property type="term" value="F:methyltransferase activity"/>
    <property type="evidence" value="ECO:0007669"/>
    <property type="project" value="UniProtKB-KW"/>
</dbReference>
<evidence type="ECO:0000259" key="1">
    <source>
        <dbReference type="Pfam" id="PF01170"/>
    </source>
</evidence>
<proteinExistence type="predicted"/>
<protein>
    <submittedName>
        <fullName evidence="2">SAM-dependent methyltransferase</fullName>
    </submittedName>
</protein>
<dbReference type="Pfam" id="PF01170">
    <property type="entry name" value="UPF0020"/>
    <property type="match status" value="1"/>
</dbReference>
<dbReference type="Gene3D" id="3.40.50.150">
    <property type="entry name" value="Vaccinia Virus protein VP39"/>
    <property type="match status" value="1"/>
</dbReference>
<comment type="caution">
    <text evidence="2">The sequence shown here is derived from an EMBL/GenBank/DDBJ whole genome shotgun (WGS) entry which is preliminary data.</text>
</comment>
<keyword evidence="3" id="KW-1185">Reference proteome</keyword>
<keyword evidence="2" id="KW-0808">Transferase</keyword>
<dbReference type="SUPFAM" id="SSF53335">
    <property type="entry name" value="S-adenosyl-L-methionine-dependent methyltransferases"/>
    <property type="match status" value="1"/>
</dbReference>
<dbReference type="EMBL" id="BAAAQX010000015">
    <property type="protein sequence ID" value="GAA2210102.1"/>
    <property type="molecule type" value="Genomic_DNA"/>
</dbReference>
<accession>A0ABN3CM25</accession>
<organism evidence="2 3">
    <name type="scientific">Nonomuraea monospora</name>
    <dbReference type="NCBI Taxonomy" id="568818"/>
    <lineage>
        <taxon>Bacteria</taxon>
        <taxon>Bacillati</taxon>
        <taxon>Actinomycetota</taxon>
        <taxon>Actinomycetes</taxon>
        <taxon>Streptosporangiales</taxon>
        <taxon>Streptosporangiaceae</taxon>
        <taxon>Nonomuraea</taxon>
    </lineage>
</organism>
<feature type="domain" description="Ribosomal RNA large subunit methyltransferase K/L-like methyltransferase" evidence="1">
    <location>
        <begin position="131"/>
        <end position="260"/>
    </location>
</feature>
<reference evidence="2 3" key="1">
    <citation type="journal article" date="2019" name="Int. J. Syst. Evol. Microbiol.">
        <title>The Global Catalogue of Microorganisms (GCM) 10K type strain sequencing project: providing services to taxonomists for standard genome sequencing and annotation.</title>
        <authorList>
            <consortium name="The Broad Institute Genomics Platform"/>
            <consortium name="The Broad Institute Genome Sequencing Center for Infectious Disease"/>
            <person name="Wu L."/>
            <person name="Ma J."/>
        </authorList>
    </citation>
    <scope>NUCLEOTIDE SEQUENCE [LARGE SCALE GENOMIC DNA]</scope>
    <source>
        <strain evidence="2 3">JCM 16114</strain>
    </source>
</reference>
<dbReference type="InterPro" id="IPR029063">
    <property type="entry name" value="SAM-dependent_MTases_sf"/>
</dbReference>
<sequence length="350" mass="38184">MPRYALLILPAFNRVYGESSIRLTRAELAVFSTRALDGDVLDSEETRIGGVPYVTFETARPLSEPDVRLLSNLSSVYAVFGVEGDLLRPLTMSPRDRLSSDLLTIQKYAGKTNEHFTKLLLNVTALAGEKGLSDGLQVFDPLCGRGTTLNQALMYGYDAYGIDVDGKDFEAYSGFIKTWLRNKRLKHTAETVPVRRDRALAGRRLNVTFGLSKEAVKAGDVQHLAVVNADTLRSREFFKPRSFDLLVTDAPYGVQHGSKGGGGLSRSPLELLAKAVPGWAELLRPGGAMGISWNTYGGKSAELGRILTDAGLEVLEYPDFEHWVDQAIVRDIIVARKPAPSPGSGSTPRG</sequence>